<keyword evidence="8" id="KW-1185">Reference proteome</keyword>
<dbReference type="PANTHER" id="PTHR23110">
    <property type="entry name" value="BTB DOMAIN TRANSCRIPTION FACTOR"/>
    <property type="match status" value="1"/>
</dbReference>
<evidence type="ECO:0000256" key="4">
    <source>
        <dbReference type="ARBA" id="ARBA00022833"/>
    </source>
</evidence>
<feature type="compositionally biased region" description="Basic residues" evidence="6">
    <location>
        <begin position="330"/>
        <end position="340"/>
    </location>
</feature>
<keyword evidence="5" id="KW-0539">Nucleus</keyword>
<dbReference type="InterPro" id="IPR011333">
    <property type="entry name" value="SKP1/BTB/POZ_sf"/>
</dbReference>
<dbReference type="InterPro" id="IPR007588">
    <property type="entry name" value="Znf_FLYWCH"/>
</dbReference>
<dbReference type="PROSITE" id="PS50097">
    <property type="entry name" value="BTB"/>
    <property type="match status" value="1"/>
</dbReference>
<dbReference type="RefSeq" id="XP_026497251.2">
    <property type="nucleotide sequence ID" value="XM_026641466.2"/>
</dbReference>
<evidence type="ECO:0000256" key="2">
    <source>
        <dbReference type="ARBA" id="ARBA00022723"/>
    </source>
</evidence>
<comment type="subcellular location">
    <subcellularLocation>
        <location evidence="1">Nucleus</location>
    </subcellularLocation>
</comment>
<dbReference type="Pfam" id="PF00651">
    <property type="entry name" value="BTB"/>
    <property type="match status" value="1"/>
</dbReference>
<proteinExistence type="predicted"/>
<dbReference type="InterPro" id="IPR000210">
    <property type="entry name" value="BTB/POZ_dom"/>
</dbReference>
<dbReference type="PANTHER" id="PTHR23110:SF99">
    <property type="entry name" value="BROAD-COMPLEX CORE PROTEIN ISOFORM 6"/>
    <property type="match status" value="1"/>
</dbReference>
<keyword evidence="4" id="KW-0862">Zinc</keyword>
<feature type="region of interest" description="Disordered" evidence="6">
    <location>
        <begin position="318"/>
        <end position="340"/>
    </location>
</feature>
<evidence type="ECO:0000256" key="1">
    <source>
        <dbReference type="ARBA" id="ARBA00004123"/>
    </source>
</evidence>
<dbReference type="SMART" id="SM00225">
    <property type="entry name" value="BTB"/>
    <property type="match status" value="1"/>
</dbReference>
<protein>
    <submittedName>
        <fullName evidence="9">Protein bric-a-brac 2-like isoform X1</fullName>
    </submittedName>
</protein>
<dbReference type="CDD" id="cd18315">
    <property type="entry name" value="BTB_POZ_BAB-like"/>
    <property type="match status" value="1"/>
</dbReference>
<feature type="compositionally biased region" description="Basic and acidic residues" evidence="6">
    <location>
        <begin position="319"/>
        <end position="329"/>
    </location>
</feature>
<evidence type="ECO:0000256" key="6">
    <source>
        <dbReference type="SAM" id="MobiDB-lite"/>
    </source>
</evidence>
<dbReference type="GO" id="GO:0005634">
    <property type="term" value="C:nucleus"/>
    <property type="evidence" value="ECO:0007669"/>
    <property type="project" value="UniProtKB-SubCell"/>
</dbReference>
<dbReference type="Proteomes" id="UP001652626">
    <property type="component" value="Chromosome 10"/>
</dbReference>
<evidence type="ECO:0000313" key="9">
    <source>
        <dbReference type="RefSeq" id="XP_026497251.2"/>
    </source>
</evidence>
<dbReference type="OrthoDB" id="6482909at2759"/>
<organism evidence="8 9">
    <name type="scientific">Vanessa tameamea</name>
    <name type="common">Kamehameha butterfly</name>
    <dbReference type="NCBI Taxonomy" id="334116"/>
    <lineage>
        <taxon>Eukaryota</taxon>
        <taxon>Metazoa</taxon>
        <taxon>Ecdysozoa</taxon>
        <taxon>Arthropoda</taxon>
        <taxon>Hexapoda</taxon>
        <taxon>Insecta</taxon>
        <taxon>Pterygota</taxon>
        <taxon>Neoptera</taxon>
        <taxon>Endopterygota</taxon>
        <taxon>Lepidoptera</taxon>
        <taxon>Glossata</taxon>
        <taxon>Ditrysia</taxon>
        <taxon>Papilionoidea</taxon>
        <taxon>Nymphalidae</taxon>
        <taxon>Nymphalinae</taxon>
        <taxon>Vanessa</taxon>
    </lineage>
</organism>
<reference evidence="9" key="1">
    <citation type="submission" date="2025-08" db="UniProtKB">
        <authorList>
            <consortium name="RefSeq"/>
        </authorList>
    </citation>
    <scope>IDENTIFICATION</scope>
    <source>
        <tissue evidence="9">Whole body</tissue>
    </source>
</reference>
<gene>
    <name evidence="9" type="primary">LOC113401498</name>
</gene>
<evidence type="ECO:0000313" key="8">
    <source>
        <dbReference type="Proteomes" id="UP001652626"/>
    </source>
</evidence>
<dbReference type="OMA" id="IDVTIAC"/>
<keyword evidence="2" id="KW-0479">Metal-binding</keyword>
<accession>A0A8B8IMZ8</accession>
<dbReference type="Gene3D" id="2.20.25.240">
    <property type="match status" value="1"/>
</dbReference>
<dbReference type="InterPro" id="IPR051095">
    <property type="entry name" value="Dros_DevTransReg"/>
</dbReference>
<name>A0A8B8IMZ8_VANTA</name>
<dbReference type="GeneID" id="113401498"/>
<dbReference type="GO" id="GO:0006357">
    <property type="term" value="P:regulation of transcription by RNA polymerase II"/>
    <property type="evidence" value="ECO:0007669"/>
    <property type="project" value="TreeGrafter"/>
</dbReference>
<dbReference type="SUPFAM" id="SSF54695">
    <property type="entry name" value="POZ domain"/>
    <property type="match status" value="1"/>
</dbReference>
<dbReference type="AlphaFoldDB" id="A0A8B8IMZ8"/>
<feature type="domain" description="BTB" evidence="7">
    <location>
        <begin position="31"/>
        <end position="96"/>
    </location>
</feature>
<evidence type="ECO:0000256" key="3">
    <source>
        <dbReference type="ARBA" id="ARBA00022771"/>
    </source>
</evidence>
<sequence>MLETQFSLSWEQHMLNISHGLSKFRQNGEFVDMTLAADGYFLKAHQMILSLVSPYIKDIIASLQCTHPVIFLNNVSYKTLCSILDYVYTGEVQVTKEQLDDLIKAGKVLQIKGLQEMTSQTTSSNLPSNLIDPSVIIDSNSSEDKNDLLQTKIETLEESEEQFSMTDDLTKNEFNNNQDLFEKEVELQLECNDGKVNDPAMSQIACSSNSKNADNSSFIINQDSNDFPTPFFTISNQSSLQLVLNRHLYFLKYKSTSASGHSQWKCINYINTKCPAYVITKNDKVIQRHLRHAHPYHDIKIAKKVASGEMFSSMSNAEEFAKTKKDSKSRYNRGKKNYTT</sequence>
<evidence type="ECO:0000256" key="5">
    <source>
        <dbReference type="ARBA" id="ARBA00023242"/>
    </source>
</evidence>
<dbReference type="Gene3D" id="3.30.710.10">
    <property type="entry name" value="Potassium Channel Kv1.1, Chain A"/>
    <property type="match status" value="1"/>
</dbReference>
<evidence type="ECO:0000259" key="7">
    <source>
        <dbReference type="PROSITE" id="PS50097"/>
    </source>
</evidence>
<dbReference type="GO" id="GO:0008270">
    <property type="term" value="F:zinc ion binding"/>
    <property type="evidence" value="ECO:0007669"/>
    <property type="project" value="UniProtKB-KW"/>
</dbReference>
<keyword evidence="3" id="KW-0863">Zinc-finger</keyword>
<dbReference type="Pfam" id="PF04500">
    <property type="entry name" value="FLYWCH"/>
    <property type="match status" value="1"/>
</dbReference>